<dbReference type="EMBL" id="LT629776">
    <property type="protein sequence ID" value="SDS75754.1"/>
    <property type="molecule type" value="Genomic_DNA"/>
</dbReference>
<protein>
    <submittedName>
        <fullName evidence="3">8-oxo-dGTP diphosphatase</fullName>
    </submittedName>
</protein>
<dbReference type="AlphaFoldDB" id="A0A1H1UT34"/>
<dbReference type="SUPFAM" id="SSF55811">
    <property type="entry name" value="Nudix"/>
    <property type="match status" value="1"/>
</dbReference>
<evidence type="ECO:0000256" key="1">
    <source>
        <dbReference type="SAM" id="MobiDB-lite"/>
    </source>
</evidence>
<evidence type="ECO:0000313" key="3">
    <source>
        <dbReference type="EMBL" id="SDS75754.1"/>
    </source>
</evidence>
<dbReference type="RefSeq" id="WP_083372574.1">
    <property type="nucleotide sequence ID" value="NZ_LT629776.1"/>
</dbReference>
<dbReference type="Pfam" id="PF21906">
    <property type="entry name" value="WHD_NrtR"/>
    <property type="match status" value="1"/>
</dbReference>
<dbReference type="InterPro" id="IPR015797">
    <property type="entry name" value="NUDIX_hydrolase-like_dom_sf"/>
</dbReference>
<dbReference type="SUPFAM" id="SSF46785">
    <property type="entry name" value="Winged helix' DNA-binding domain"/>
    <property type="match status" value="1"/>
</dbReference>
<dbReference type="STRING" id="545619.SAMN04489860_2292"/>
<evidence type="ECO:0000259" key="2">
    <source>
        <dbReference type="Pfam" id="PF21906"/>
    </source>
</evidence>
<reference evidence="4" key="1">
    <citation type="submission" date="2016-10" db="EMBL/GenBank/DDBJ databases">
        <authorList>
            <person name="Varghese N."/>
            <person name="Submissions S."/>
        </authorList>
    </citation>
    <scope>NUCLEOTIDE SEQUENCE [LARGE SCALE GENOMIC DNA]</scope>
    <source>
        <strain evidence="4">DSM 22126</strain>
    </source>
</reference>
<evidence type="ECO:0000313" key="4">
    <source>
        <dbReference type="Proteomes" id="UP000185663"/>
    </source>
</evidence>
<keyword evidence="4" id="KW-1185">Reference proteome</keyword>
<dbReference type="InterPro" id="IPR054105">
    <property type="entry name" value="WHD_NrtR"/>
</dbReference>
<dbReference type="InterPro" id="IPR036390">
    <property type="entry name" value="WH_DNA-bd_sf"/>
</dbReference>
<organism evidence="3 4">
    <name type="scientific">Paraoerskovia marina</name>
    <dbReference type="NCBI Taxonomy" id="545619"/>
    <lineage>
        <taxon>Bacteria</taxon>
        <taxon>Bacillati</taxon>
        <taxon>Actinomycetota</taxon>
        <taxon>Actinomycetes</taxon>
        <taxon>Micrococcales</taxon>
        <taxon>Cellulomonadaceae</taxon>
        <taxon>Paraoerskovia</taxon>
    </lineage>
</organism>
<name>A0A1H1UT34_9CELL</name>
<sequence>MAAEPHVPDLETHPRAAVAVDLAVLTVLPPDAAPHRIGRLAVLLLDRQSTPAGRVVPGRFLRERTTIAQTVTAILTTKMGLPALEVTPTLLRVFDDPDRDARTWALSLAHSIVLPWSTVSSGLARPVLVEDDGTVSSETSLPFDHAQIVRHAVRHLRDEYEVRPDPAHLLDDRFTLAELRTVHEAVLGAPLLKDTFTRRMSPALTPVTDDAGEPVRRRAGGRPAQLFTRTDDDASGAEARLRLPRG</sequence>
<dbReference type="Gene3D" id="1.10.10.10">
    <property type="entry name" value="Winged helix-like DNA-binding domain superfamily/Winged helix DNA-binding domain"/>
    <property type="match status" value="1"/>
</dbReference>
<accession>A0A1H1UT34</accession>
<dbReference type="Proteomes" id="UP000185663">
    <property type="component" value="Chromosome I"/>
</dbReference>
<dbReference type="InterPro" id="IPR036388">
    <property type="entry name" value="WH-like_DNA-bd_sf"/>
</dbReference>
<dbReference type="Gene3D" id="3.90.79.10">
    <property type="entry name" value="Nucleoside Triphosphate Pyrophosphohydrolase"/>
    <property type="match status" value="1"/>
</dbReference>
<gene>
    <name evidence="3" type="ORF">SAMN04489860_2292</name>
</gene>
<feature type="domain" description="NrtR DNA-binding winged helix" evidence="2">
    <location>
        <begin position="167"/>
        <end position="227"/>
    </location>
</feature>
<feature type="region of interest" description="Disordered" evidence="1">
    <location>
        <begin position="203"/>
        <end position="246"/>
    </location>
</feature>
<dbReference type="OrthoDB" id="9786141at2"/>
<proteinExistence type="predicted"/>